<comment type="caution">
    <text evidence="2">The sequence shown here is derived from an EMBL/GenBank/DDBJ whole genome shotgun (WGS) entry which is preliminary data.</text>
</comment>
<dbReference type="AlphaFoldDB" id="A0A495VZN7"/>
<feature type="region of interest" description="Disordered" evidence="1">
    <location>
        <begin position="114"/>
        <end position="159"/>
    </location>
</feature>
<feature type="compositionally biased region" description="Low complexity" evidence="1">
    <location>
        <begin position="118"/>
        <end position="133"/>
    </location>
</feature>
<name>A0A495VZN7_9PSEU</name>
<evidence type="ECO:0000313" key="2">
    <source>
        <dbReference type="EMBL" id="RKT53845.1"/>
    </source>
</evidence>
<sequence>MTAEGSVGRLSSADSAAALAGHVLGALVEGRAAQVADFLDSCADVVAGLGAVRVASTDVFAPHLLAGHPFEARDAVVVADAFGAFPPVSEPVTHEQRVMAWRDWATTRLLDRLTGDRSSAPDPSSAWPASPCATGVPGPWPEPAADRPGASCATGTPGDPADVLGPVEEWPRWSAVVAQLYPLALPGVDGPVVAAVSREPLALARGTTRAVLRRDHATAARLARWVALLGDRVPLDVHALLTHLRLHAGTGARLLLDLAVARRLAAHP</sequence>
<reference evidence="2 3" key="1">
    <citation type="submission" date="2018-10" db="EMBL/GenBank/DDBJ databases">
        <title>Sequencing the genomes of 1000 actinobacteria strains.</title>
        <authorList>
            <person name="Klenk H.-P."/>
        </authorList>
    </citation>
    <scope>NUCLEOTIDE SEQUENCE [LARGE SCALE GENOMIC DNA]</scope>
    <source>
        <strain evidence="2 3">DSM 43800</strain>
    </source>
</reference>
<organism evidence="2 3">
    <name type="scientific">Saccharothrix australiensis</name>
    <dbReference type="NCBI Taxonomy" id="2072"/>
    <lineage>
        <taxon>Bacteria</taxon>
        <taxon>Bacillati</taxon>
        <taxon>Actinomycetota</taxon>
        <taxon>Actinomycetes</taxon>
        <taxon>Pseudonocardiales</taxon>
        <taxon>Pseudonocardiaceae</taxon>
        <taxon>Saccharothrix</taxon>
    </lineage>
</organism>
<evidence type="ECO:0000256" key="1">
    <source>
        <dbReference type="SAM" id="MobiDB-lite"/>
    </source>
</evidence>
<dbReference type="EMBL" id="RBXO01000001">
    <property type="protein sequence ID" value="RKT53845.1"/>
    <property type="molecule type" value="Genomic_DNA"/>
</dbReference>
<proteinExistence type="predicted"/>
<keyword evidence="3" id="KW-1185">Reference proteome</keyword>
<gene>
    <name evidence="2" type="ORF">C8E97_2427</name>
</gene>
<evidence type="ECO:0000313" key="3">
    <source>
        <dbReference type="Proteomes" id="UP000282084"/>
    </source>
</evidence>
<accession>A0A495VZN7</accession>
<protein>
    <submittedName>
        <fullName evidence="2">Uncharacterized protein</fullName>
    </submittedName>
</protein>
<dbReference type="Proteomes" id="UP000282084">
    <property type="component" value="Unassembled WGS sequence"/>
</dbReference>